<dbReference type="InterPro" id="IPR042099">
    <property type="entry name" value="ANL_N_sf"/>
</dbReference>
<evidence type="ECO:0000313" key="5">
    <source>
        <dbReference type="Proteomes" id="UP000677413"/>
    </source>
</evidence>
<dbReference type="RefSeq" id="WP_210888979.1">
    <property type="nucleotide sequence ID" value="NZ_JAGPYQ010000001.1"/>
</dbReference>
<name>A0A941B9K6_9ACTN</name>
<reference evidence="4 5" key="1">
    <citation type="submission" date="2021-04" db="EMBL/GenBank/DDBJ databases">
        <authorList>
            <person name="Tang X."/>
            <person name="Zhou X."/>
            <person name="Chen X."/>
            <person name="Cernava T."/>
            <person name="Zhang C."/>
        </authorList>
    </citation>
    <scope>NUCLEOTIDE SEQUENCE [LARGE SCALE GENOMIC DNA]</scope>
    <source>
        <strain evidence="4 5">BH-SS-21</strain>
    </source>
</reference>
<dbReference type="GO" id="GO:0044550">
    <property type="term" value="P:secondary metabolite biosynthetic process"/>
    <property type="evidence" value="ECO:0007669"/>
    <property type="project" value="TreeGrafter"/>
</dbReference>
<feature type="region of interest" description="Disordered" evidence="1">
    <location>
        <begin position="520"/>
        <end position="557"/>
    </location>
</feature>
<keyword evidence="5" id="KW-1185">Reference proteome</keyword>
<dbReference type="PANTHER" id="PTHR45527:SF1">
    <property type="entry name" value="FATTY ACID SYNTHASE"/>
    <property type="match status" value="1"/>
</dbReference>
<dbReference type="EMBL" id="JAGPYQ010000001">
    <property type="protein sequence ID" value="MBQ0852806.1"/>
    <property type="molecule type" value="Genomic_DNA"/>
</dbReference>
<dbReference type="InterPro" id="IPR025110">
    <property type="entry name" value="AMP-bd_C"/>
</dbReference>
<dbReference type="Gene3D" id="3.40.50.12780">
    <property type="entry name" value="N-terminal domain of ligase-like"/>
    <property type="match status" value="1"/>
</dbReference>
<gene>
    <name evidence="4" type="ORF">J8N05_32045</name>
</gene>
<feature type="compositionally biased region" description="Pro residues" evidence="1">
    <location>
        <begin position="523"/>
        <end position="544"/>
    </location>
</feature>
<evidence type="ECO:0000313" key="4">
    <source>
        <dbReference type="EMBL" id="MBQ0852806.1"/>
    </source>
</evidence>
<accession>A0A941B9K6</accession>
<dbReference type="SUPFAM" id="SSF56801">
    <property type="entry name" value="Acetyl-CoA synthetase-like"/>
    <property type="match status" value="1"/>
</dbReference>
<proteinExistence type="predicted"/>
<evidence type="ECO:0000256" key="1">
    <source>
        <dbReference type="SAM" id="MobiDB-lite"/>
    </source>
</evidence>
<dbReference type="Gene3D" id="3.30.300.30">
    <property type="match status" value="1"/>
</dbReference>
<dbReference type="InterPro" id="IPR010071">
    <property type="entry name" value="AA_adenyl_dom"/>
</dbReference>
<organism evidence="4 5">
    <name type="scientific">Streptomyces liliiviolaceus</name>
    <dbReference type="NCBI Taxonomy" id="2823109"/>
    <lineage>
        <taxon>Bacteria</taxon>
        <taxon>Bacillati</taxon>
        <taxon>Actinomycetota</taxon>
        <taxon>Actinomycetes</taxon>
        <taxon>Kitasatosporales</taxon>
        <taxon>Streptomycetaceae</taxon>
        <taxon>Streptomyces</taxon>
    </lineage>
</organism>
<feature type="domain" description="AMP-dependent synthetase/ligase" evidence="2">
    <location>
        <begin position="8"/>
        <end position="367"/>
    </location>
</feature>
<dbReference type="Pfam" id="PF00501">
    <property type="entry name" value="AMP-binding"/>
    <property type="match status" value="1"/>
</dbReference>
<dbReference type="CDD" id="cd12117">
    <property type="entry name" value="A_NRPS_Srf_like"/>
    <property type="match status" value="1"/>
</dbReference>
<feature type="compositionally biased region" description="Low complexity" evidence="1">
    <location>
        <begin position="545"/>
        <end position="557"/>
    </location>
</feature>
<dbReference type="Pfam" id="PF13193">
    <property type="entry name" value="AMP-binding_C"/>
    <property type="match status" value="1"/>
</dbReference>
<protein>
    <submittedName>
        <fullName evidence="4">Amino acid adenylation domain-containing protein</fullName>
    </submittedName>
</protein>
<feature type="domain" description="AMP-binding enzyme C-terminal" evidence="3">
    <location>
        <begin position="423"/>
        <end position="498"/>
    </location>
</feature>
<dbReference type="GO" id="GO:0031177">
    <property type="term" value="F:phosphopantetheine binding"/>
    <property type="evidence" value="ECO:0007669"/>
    <property type="project" value="TreeGrafter"/>
</dbReference>
<dbReference type="PANTHER" id="PTHR45527">
    <property type="entry name" value="NONRIBOSOMAL PEPTIDE SYNTHETASE"/>
    <property type="match status" value="1"/>
</dbReference>
<evidence type="ECO:0000259" key="2">
    <source>
        <dbReference type="Pfam" id="PF00501"/>
    </source>
</evidence>
<evidence type="ECO:0000259" key="3">
    <source>
        <dbReference type="Pfam" id="PF13193"/>
    </source>
</evidence>
<comment type="caution">
    <text evidence="4">The sequence shown here is derived from an EMBL/GenBank/DDBJ whole genome shotgun (WGS) entry which is preliminary data.</text>
</comment>
<sequence>MVTIDSAFRTWAVRTPDAVALRAPGSRLTYGELDRAATRLARRLLGLGVRPQELVGVAAVPCPEFVVAALAVLRAGCAYVPLDLAYPQERLAHMRRDSGIRVVVRSSGEELPAALADCVVLDPAADDDDGDGDGVRTTDSTADGTADPLDAVRAGPDDLAYAMYTSGSTGRPKAVLVEQRNVTAFALRQDFAALGPGRTMLQSSSFSFDASVLEIWGVLLRGACLAFPPDDLLTSAELAEVLAEQQVTDLWLSAGLFHRIADDVPEAFAPLRTVVTGGDVVSPPRVRRVLSANPGLTVAHIYGPTETTVAVCRRLLTDPDQVEFPLPLGTALPGTCLHVMDERGRPLPAGETGELWISGETVSRGYHDRPELTAERYVTDPATGRYSYRSGDLARKRPDGTVEFAGRADQQVKIRGFRIEPGEIEAALCEAPGVRACLVTARVAPPGDKRVVAYVVPRAAGPLPAAELHRFLAGRLPRHMLPAEYVALDALPLDANGKEDRRLLPEPAWGRGSLAVLDTTPAAPAPVPVPASAPAAPAPVPVPASAPAAPAALPERI</sequence>
<dbReference type="Proteomes" id="UP000677413">
    <property type="component" value="Unassembled WGS sequence"/>
</dbReference>
<dbReference type="AlphaFoldDB" id="A0A941B9K6"/>
<dbReference type="InterPro" id="IPR000873">
    <property type="entry name" value="AMP-dep_synth/lig_dom"/>
</dbReference>
<dbReference type="InterPro" id="IPR045851">
    <property type="entry name" value="AMP-bd_C_sf"/>
</dbReference>
<dbReference type="GO" id="GO:0005737">
    <property type="term" value="C:cytoplasm"/>
    <property type="evidence" value="ECO:0007669"/>
    <property type="project" value="TreeGrafter"/>
</dbReference>
<dbReference type="NCBIfam" id="TIGR01733">
    <property type="entry name" value="AA-adenyl-dom"/>
    <property type="match status" value="1"/>
</dbReference>
<feature type="region of interest" description="Disordered" evidence="1">
    <location>
        <begin position="124"/>
        <end position="148"/>
    </location>
</feature>
<dbReference type="GO" id="GO:0043041">
    <property type="term" value="P:amino acid activation for nonribosomal peptide biosynthetic process"/>
    <property type="evidence" value="ECO:0007669"/>
    <property type="project" value="TreeGrafter"/>
</dbReference>